<gene>
    <name evidence="1" type="ORF">BpHYR1_029260</name>
</gene>
<sequence length="94" mass="9885">MVILFNVQSKVPEAVDPICGVSLSPTNSCKLGLDTETGNKHTNALVCCVAMRDALSLLLSVGSVTVVTGLTRLYCQTGSDDRDCSLSFCNRSGS</sequence>
<accession>A0A3M7S2L0</accession>
<keyword evidence="2" id="KW-1185">Reference proteome</keyword>
<reference evidence="1 2" key="1">
    <citation type="journal article" date="2018" name="Sci. Rep.">
        <title>Genomic signatures of local adaptation to the degree of environmental predictability in rotifers.</title>
        <authorList>
            <person name="Franch-Gras L."/>
            <person name="Hahn C."/>
            <person name="Garcia-Roger E.M."/>
            <person name="Carmona M.J."/>
            <person name="Serra M."/>
            <person name="Gomez A."/>
        </authorList>
    </citation>
    <scope>NUCLEOTIDE SEQUENCE [LARGE SCALE GENOMIC DNA]</scope>
    <source>
        <strain evidence="1">HYR1</strain>
    </source>
</reference>
<name>A0A3M7S2L0_BRAPC</name>
<organism evidence="1 2">
    <name type="scientific">Brachionus plicatilis</name>
    <name type="common">Marine rotifer</name>
    <name type="synonym">Brachionus muelleri</name>
    <dbReference type="NCBI Taxonomy" id="10195"/>
    <lineage>
        <taxon>Eukaryota</taxon>
        <taxon>Metazoa</taxon>
        <taxon>Spiralia</taxon>
        <taxon>Gnathifera</taxon>
        <taxon>Rotifera</taxon>
        <taxon>Eurotatoria</taxon>
        <taxon>Monogononta</taxon>
        <taxon>Pseudotrocha</taxon>
        <taxon>Ploima</taxon>
        <taxon>Brachionidae</taxon>
        <taxon>Brachionus</taxon>
    </lineage>
</organism>
<dbReference type="EMBL" id="REGN01002159">
    <property type="protein sequence ID" value="RNA29827.1"/>
    <property type="molecule type" value="Genomic_DNA"/>
</dbReference>
<proteinExistence type="predicted"/>
<comment type="caution">
    <text evidence="1">The sequence shown here is derived from an EMBL/GenBank/DDBJ whole genome shotgun (WGS) entry which is preliminary data.</text>
</comment>
<dbReference type="AlphaFoldDB" id="A0A3M7S2L0"/>
<evidence type="ECO:0000313" key="2">
    <source>
        <dbReference type="Proteomes" id="UP000276133"/>
    </source>
</evidence>
<protein>
    <submittedName>
        <fullName evidence="1">Uncharacterized protein</fullName>
    </submittedName>
</protein>
<evidence type="ECO:0000313" key="1">
    <source>
        <dbReference type="EMBL" id="RNA29827.1"/>
    </source>
</evidence>
<dbReference type="Proteomes" id="UP000276133">
    <property type="component" value="Unassembled WGS sequence"/>
</dbReference>